<keyword evidence="2 8" id="KW-0597">Phosphoprotein</keyword>
<reference evidence="12 13" key="1">
    <citation type="submission" date="2013-11" db="EMBL/GenBank/DDBJ databases">
        <title>Complete genome sequence of Clostridum sp. M2/40.</title>
        <authorList>
            <person name="Wibberg D."/>
            <person name="Puehler A."/>
            <person name="Schlueter A."/>
        </authorList>
    </citation>
    <scope>NUCLEOTIDE SEQUENCE [LARGE SCALE GENOMIC DNA]</scope>
    <source>
        <strain evidence="13">M2/40</strain>
    </source>
</reference>
<dbReference type="CDD" id="cd00383">
    <property type="entry name" value="trans_reg_C"/>
    <property type="match status" value="1"/>
</dbReference>
<dbReference type="Gene3D" id="6.10.250.690">
    <property type="match status" value="1"/>
</dbReference>
<dbReference type="KEGG" id="clt:CM240_0167"/>
<proteinExistence type="predicted"/>
<dbReference type="EMBL" id="HG917868">
    <property type="protein sequence ID" value="CDM67341.1"/>
    <property type="molecule type" value="Genomic_DNA"/>
</dbReference>
<dbReference type="Gene3D" id="3.40.50.2300">
    <property type="match status" value="1"/>
</dbReference>
<protein>
    <recommendedName>
        <fullName evidence="1">Stage 0 sporulation protein A homolog</fullName>
    </recommendedName>
</protein>
<dbReference type="InterPro" id="IPR039420">
    <property type="entry name" value="WalR-like"/>
</dbReference>
<dbReference type="InterPro" id="IPR001867">
    <property type="entry name" value="OmpR/PhoB-type_DNA-bd"/>
</dbReference>
<dbReference type="PROSITE" id="PS50110">
    <property type="entry name" value="RESPONSE_REGULATORY"/>
    <property type="match status" value="1"/>
</dbReference>
<gene>
    <name evidence="12" type="ORF">CM240_0167</name>
</gene>
<dbReference type="FunFam" id="3.40.50.2300:FF:000001">
    <property type="entry name" value="DNA-binding response regulator PhoB"/>
    <property type="match status" value="1"/>
</dbReference>
<feature type="domain" description="OmpR/PhoB-type" evidence="11">
    <location>
        <begin position="120"/>
        <end position="216"/>
    </location>
</feature>
<dbReference type="AlphaFoldDB" id="W6RRX9"/>
<evidence type="ECO:0000313" key="12">
    <source>
        <dbReference type="EMBL" id="CDM67341.1"/>
    </source>
</evidence>
<comment type="function">
    <text evidence="7">May play the central regulatory role in sporulation. It may be an element of the effector pathway responsible for the activation of sporulation genes in response to nutritional stress. Spo0A may act in concert with spo0H (a sigma factor) to control the expression of some genes that are critical to the sporulation process.</text>
</comment>
<dbReference type="Pfam" id="PF00486">
    <property type="entry name" value="Trans_reg_C"/>
    <property type="match status" value="1"/>
</dbReference>
<keyword evidence="5 9" id="KW-0238">DNA-binding</keyword>
<dbReference type="CDD" id="cd17574">
    <property type="entry name" value="REC_OmpR"/>
    <property type="match status" value="1"/>
</dbReference>
<evidence type="ECO:0000259" key="10">
    <source>
        <dbReference type="PROSITE" id="PS50110"/>
    </source>
</evidence>
<dbReference type="SUPFAM" id="SSF52172">
    <property type="entry name" value="CheY-like"/>
    <property type="match status" value="1"/>
</dbReference>
<dbReference type="FunFam" id="1.10.10.10:FF:000018">
    <property type="entry name" value="DNA-binding response regulator ResD"/>
    <property type="match status" value="1"/>
</dbReference>
<dbReference type="GO" id="GO:0032993">
    <property type="term" value="C:protein-DNA complex"/>
    <property type="evidence" value="ECO:0007669"/>
    <property type="project" value="TreeGrafter"/>
</dbReference>
<evidence type="ECO:0000256" key="6">
    <source>
        <dbReference type="ARBA" id="ARBA00023163"/>
    </source>
</evidence>
<evidence type="ECO:0000259" key="11">
    <source>
        <dbReference type="PROSITE" id="PS51755"/>
    </source>
</evidence>
<dbReference type="Pfam" id="PF00072">
    <property type="entry name" value="Response_reg"/>
    <property type="match status" value="1"/>
</dbReference>
<keyword evidence="6" id="KW-0804">Transcription</keyword>
<feature type="modified residue" description="4-aspartylphosphate" evidence="8">
    <location>
        <position position="53"/>
    </location>
</feature>
<dbReference type="InterPro" id="IPR036388">
    <property type="entry name" value="WH-like_DNA-bd_sf"/>
</dbReference>
<dbReference type="eggNOG" id="COG0745">
    <property type="taxonomic scope" value="Bacteria"/>
</dbReference>
<dbReference type="PATRIC" id="fig|1216932.3.peg.148"/>
<dbReference type="Gene3D" id="1.10.10.10">
    <property type="entry name" value="Winged helix-like DNA-binding domain superfamily/Winged helix DNA-binding domain"/>
    <property type="match status" value="1"/>
</dbReference>
<organism evidence="12 13">
    <name type="scientific">Clostridium bornimense</name>
    <dbReference type="NCBI Taxonomy" id="1216932"/>
    <lineage>
        <taxon>Bacteria</taxon>
        <taxon>Bacillati</taxon>
        <taxon>Bacillota</taxon>
        <taxon>Clostridia</taxon>
        <taxon>Eubacteriales</taxon>
        <taxon>Clostridiaceae</taxon>
        <taxon>Clostridium</taxon>
    </lineage>
</organism>
<dbReference type="GO" id="GO:0006355">
    <property type="term" value="P:regulation of DNA-templated transcription"/>
    <property type="evidence" value="ECO:0007669"/>
    <property type="project" value="InterPro"/>
</dbReference>
<dbReference type="SMART" id="SM00448">
    <property type="entry name" value="REC"/>
    <property type="match status" value="1"/>
</dbReference>
<dbReference type="GO" id="GO:0000156">
    <property type="term" value="F:phosphorelay response regulator activity"/>
    <property type="evidence" value="ECO:0007669"/>
    <property type="project" value="TreeGrafter"/>
</dbReference>
<dbReference type="InterPro" id="IPR001789">
    <property type="entry name" value="Sig_transdc_resp-reg_receiver"/>
</dbReference>
<dbReference type="PANTHER" id="PTHR48111">
    <property type="entry name" value="REGULATOR OF RPOS"/>
    <property type="match status" value="1"/>
</dbReference>
<dbReference type="RefSeq" id="WP_044035811.1">
    <property type="nucleotide sequence ID" value="NZ_HG917868.1"/>
</dbReference>
<dbReference type="GO" id="GO:0005829">
    <property type="term" value="C:cytosol"/>
    <property type="evidence" value="ECO:0007669"/>
    <property type="project" value="TreeGrafter"/>
</dbReference>
<dbReference type="PROSITE" id="PS51755">
    <property type="entry name" value="OMPR_PHOB"/>
    <property type="match status" value="1"/>
</dbReference>
<evidence type="ECO:0000256" key="2">
    <source>
        <dbReference type="ARBA" id="ARBA00022553"/>
    </source>
</evidence>
<evidence type="ECO:0000256" key="1">
    <source>
        <dbReference type="ARBA" id="ARBA00018672"/>
    </source>
</evidence>
<accession>W6RRX9</accession>
<dbReference type="OrthoDB" id="9790442at2"/>
<dbReference type="InterPro" id="IPR011006">
    <property type="entry name" value="CheY-like_superfamily"/>
</dbReference>
<dbReference type="Proteomes" id="UP000019426">
    <property type="component" value="Chromosome M2/40_rep1"/>
</dbReference>
<name>W6RRX9_9CLOT</name>
<feature type="domain" description="Response regulatory" evidence="10">
    <location>
        <begin position="4"/>
        <end position="117"/>
    </location>
</feature>
<sequence length="220" mass="25230">MKINILVVDDEVRIRDLLGAYLTKEGYNIFYASNGKEALDIFKDNIINFVILDVMMPIMDGIVALKEMRKIKNVPTLMLTAKSEEEDMLLAYGIGADDYETKPFSPKVLVAKINAMIKRNYNVESEDLVIDEEGHRVLVDGKEVSLSKTEFDLLKYFVANEGIVLSRDRILDKVWGYDFEGDLRAVDTGIKRLREKLKDKASYINTVRGVGYKYERKEEN</sequence>
<evidence type="ECO:0000256" key="8">
    <source>
        <dbReference type="PROSITE-ProRule" id="PRU00169"/>
    </source>
</evidence>
<evidence type="ECO:0000256" key="7">
    <source>
        <dbReference type="ARBA" id="ARBA00024867"/>
    </source>
</evidence>
<evidence type="ECO:0000313" key="13">
    <source>
        <dbReference type="Proteomes" id="UP000019426"/>
    </source>
</evidence>
<evidence type="ECO:0000256" key="3">
    <source>
        <dbReference type="ARBA" id="ARBA00023012"/>
    </source>
</evidence>
<keyword evidence="4" id="KW-0805">Transcription regulation</keyword>
<dbReference type="SMART" id="SM00862">
    <property type="entry name" value="Trans_reg_C"/>
    <property type="match status" value="1"/>
</dbReference>
<evidence type="ECO:0000256" key="5">
    <source>
        <dbReference type="ARBA" id="ARBA00023125"/>
    </source>
</evidence>
<keyword evidence="13" id="KW-1185">Reference proteome</keyword>
<dbReference type="PANTHER" id="PTHR48111:SF1">
    <property type="entry name" value="TWO-COMPONENT RESPONSE REGULATOR ORR33"/>
    <property type="match status" value="1"/>
</dbReference>
<dbReference type="HOGENOM" id="CLU_000445_30_4_9"/>
<dbReference type="GO" id="GO:0000976">
    <property type="term" value="F:transcription cis-regulatory region binding"/>
    <property type="evidence" value="ECO:0007669"/>
    <property type="project" value="TreeGrafter"/>
</dbReference>
<keyword evidence="3" id="KW-0902">Two-component regulatory system</keyword>
<feature type="DNA-binding region" description="OmpR/PhoB-type" evidence="9">
    <location>
        <begin position="120"/>
        <end position="216"/>
    </location>
</feature>
<evidence type="ECO:0000256" key="4">
    <source>
        <dbReference type="ARBA" id="ARBA00023015"/>
    </source>
</evidence>
<evidence type="ECO:0000256" key="9">
    <source>
        <dbReference type="PROSITE-ProRule" id="PRU01091"/>
    </source>
</evidence>
<dbReference type="STRING" id="1216932.CM240_0167"/>